<keyword evidence="3" id="KW-1185">Reference proteome</keyword>
<feature type="transmembrane region" description="Helical" evidence="1">
    <location>
        <begin position="205"/>
        <end position="225"/>
    </location>
</feature>
<dbReference type="Proteomes" id="UP000199518">
    <property type="component" value="Unassembled WGS sequence"/>
</dbReference>
<keyword evidence="1" id="KW-0812">Transmembrane</keyword>
<organism evidence="2 3">
    <name type="scientific">Planctomicrobium piriforme</name>
    <dbReference type="NCBI Taxonomy" id="1576369"/>
    <lineage>
        <taxon>Bacteria</taxon>
        <taxon>Pseudomonadati</taxon>
        <taxon>Planctomycetota</taxon>
        <taxon>Planctomycetia</taxon>
        <taxon>Planctomycetales</taxon>
        <taxon>Planctomycetaceae</taxon>
        <taxon>Planctomicrobium</taxon>
    </lineage>
</organism>
<evidence type="ECO:0000313" key="2">
    <source>
        <dbReference type="EMBL" id="SFH92750.1"/>
    </source>
</evidence>
<dbReference type="PANTHER" id="PTHR43471">
    <property type="entry name" value="ABC TRANSPORTER PERMEASE"/>
    <property type="match status" value="1"/>
</dbReference>
<sequence>MKSHKTSTWFPLLEKELTELANRRRTYVLRTVYAGILFSGGLLILYGDGGLSTDASSRLGQGMGMFSRIVWLQFVGICLFMPAMAASTLTSEKERDTLTLLLLTPIKPWAILLQKLLSRVIPMLCLVILSFPLMAVAYSCGGVSMEMLQGASVTLLLFVLMVASIGLMCSAFFRTTVESFLATYLLLTLAVFVMSTALAQGFFSSTWVLMLFLTVCSLLMARVCLESRAFVPPRNVLLQIFQALDAQFNEMNAVTGGVILVRDGSPYPVDRPVAWRETTKKSLGTFRYLFRMLVVLEVPILFVAQEINLNVIQSDAATTWLLYLLWCISAALVCVHAASVISAERSRQTLESLLTTPISGRDLILQKMSGVNRLTNVLLVPFLTIFLLHHWLRDMYQDLTYLLLSAFSAIVLLRLTAWMAMWMGLVVRSQMRAVFSTLGCIALLLAGPQLIQVLATAAGIPIPNWLESSFTVSPSFLIHQLEKWYALAKSQSPAAAQQHAVVIAGILMGYALIYWMIRRHCLNQADQLLGRVSRL</sequence>
<accession>A0A1I3E179</accession>
<gene>
    <name evidence="2" type="ORF">SAMN05421753_10438</name>
</gene>
<keyword evidence="1" id="KW-0472">Membrane</keyword>
<feature type="transmembrane region" description="Helical" evidence="1">
    <location>
        <begin position="180"/>
        <end position="199"/>
    </location>
</feature>
<feature type="transmembrane region" description="Helical" evidence="1">
    <location>
        <begin position="116"/>
        <end position="138"/>
    </location>
</feature>
<dbReference type="GO" id="GO:0005886">
    <property type="term" value="C:plasma membrane"/>
    <property type="evidence" value="ECO:0007669"/>
    <property type="project" value="UniProtKB-SubCell"/>
</dbReference>
<feature type="transmembrane region" description="Helical" evidence="1">
    <location>
        <begin position="320"/>
        <end position="341"/>
    </location>
</feature>
<dbReference type="GO" id="GO:0140359">
    <property type="term" value="F:ABC-type transporter activity"/>
    <property type="evidence" value="ECO:0007669"/>
    <property type="project" value="InterPro"/>
</dbReference>
<feature type="transmembrane region" description="Helical" evidence="1">
    <location>
        <begin position="150"/>
        <end position="173"/>
    </location>
</feature>
<keyword evidence="1" id="KW-1133">Transmembrane helix</keyword>
<proteinExistence type="predicted"/>
<feature type="transmembrane region" description="Helical" evidence="1">
    <location>
        <begin position="66"/>
        <end position="85"/>
    </location>
</feature>
<evidence type="ECO:0000313" key="3">
    <source>
        <dbReference type="Proteomes" id="UP000199518"/>
    </source>
</evidence>
<feature type="transmembrane region" description="Helical" evidence="1">
    <location>
        <begin position="499"/>
        <end position="517"/>
    </location>
</feature>
<dbReference type="PANTHER" id="PTHR43471:SF12">
    <property type="entry name" value="HYPOTHETICAL MEMBRANE PROTEIN, CONSERVED"/>
    <property type="match status" value="1"/>
</dbReference>
<dbReference type="Pfam" id="PF12679">
    <property type="entry name" value="ABC2_membrane_2"/>
    <property type="match status" value="1"/>
</dbReference>
<protein>
    <submittedName>
        <fullName evidence="2">ABC-2 family transporter protein</fullName>
    </submittedName>
</protein>
<reference evidence="3" key="1">
    <citation type="submission" date="2016-10" db="EMBL/GenBank/DDBJ databases">
        <authorList>
            <person name="Varghese N."/>
            <person name="Submissions S."/>
        </authorList>
    </citation>
    <scope>NUCLEOTIDE SEQUENCE [LARGE SCALE GENOMIC DNA]</scope>
    <source>
        <strain evidence="3">DSM 26348</strain>
    </source>
</reference>
<feature type="transmembrane region" description="Helical" evidence="1">
    <location>
        <begin position="433"/>
        <end position="460"/>
    </location>
</feature>
<feature type="transmembrane region" description="Helical" evidence="1">
    <location>
        <begin position="27"/>
        <end position="46"/>
    </location>
</feature>
<evidence type="ECO:0000256" key="1">
    <source>
        <dbReference type="SAM" id="Phobius"/>
    </source>
</evidence>
<feature type="transmembrane region" description="Helical" evidence="1">
    <location>
        <begin position="374"/>
        <end position="393"/>
    </location>
</feature>
<dbReference type="OrthoDB" id="214082at2"/>
<feature type="transmembrane region" description="Helical" evidence="1">
    <location>
        <begin position="288"/>
        <end position="308"/>
    </location>
</feature>
<dbReference type="EMBL" id="FOQD01000004">
    <property type="protein sequence ID" value="SFH92750.1"/>
    <property type="molecule type" value="Genomic_DNA"/>
</dbReference>
<dbReference type="RefSeq" id="WP_092048414.1">
    <property type="nucleotide sequence ID" value="NZ_FOQD01000004.1"/>
</dbReference>
<dbReference type="AlphaFoldDB" id="A0A1I3E179"/>
<name>A0A1I3E179_9PLAN</name>
<feature type="transmembrane region" description="Helical" evidence="1">
    <location>
        <begin position="399"/>
        <end position="421"/>
    </location>
</feature>
<dbReference type="STRING" id="1576369.SAMN05421753_10438"/>